<keyword evidence="4" id="KW-1185">Reference proteome</keyword>
<feature type="compositionally biased region" description="Polar residues" evidence="1">
    <location>
        <begin position="1823"/>
        <end position="1832"/>
    </location>
</feature>
<feature type="compositionally biased region" description="Polar residues" evidence="1">
    <location>
        <begin position="2005"/>
        <end position="2026"/>
    </location>
</feature>
<feature type="compositionally biased region" description="Basic and acidic residues" evidence="1">
    <location>
        <begin position="120"/>
        <end position="137"/>
    </location>
</feature>
<feature type="compositionally biased region" description="Basic and acidic residues" evidence="1">
    <location>
        <begin position="732"/>
        <end position="743"/>
    </location>
</feature>
<feature type="compositionally biased region" description="Polar residues" evidence="1">
    <location>
        <begin position="138"/>
        <end position="152"/>
    </location>
</feature>
<feature type="compositionally biased region" description="Basic and acidic residues" evidence="1">
    <location>
        <begin position="1353"/>
        <end position="1364"/>
    </location>
</feature>
<feature type="compositionally biased region" description="Basic and acidic residues" evidence="1">
    <location>
        <begin position="154"/>
        <end position="182"/>
    </location>
</feature>
<feature type="compositionally biased region" description="Basic and acidic residues" evidence="1">
    <location>
        <begin position="584"/>
        <end position="593"/>
    </location>
</feature>
<feature type="region of interest" description="Disordered" evidence="1">
    <location>
        <begin position="1992"/>
        <end position="2093"/>
    </location>
</feature>
<feature type="compositionally biased region" description="Basic and acidic residues" evidence="1">
    <location>
        <begin position="222"/>
        <end position="246"/>
    </location>
</feature>
<reference evidence="3" key="1">
    <citation type="submission" date="2021-10" db="EMBL/GenBank/DDBJ databases">
        <title>Tropical sea cucumber genome reveals ecological adaptation and Cuvierian tubules defense mechanism.</title>
        <authorList>
            <person name="Chen T."/>
        </authorList>
    </citation>
    <scope>NUCLEOTIDE SEQUENCE</scope>
    <source>
        <strain evidence="3">Nanhai2018</strain>
        <tissue evidence="3">Muscle</tissue>
    </source>
</reference>
<feature type="compositionally biased region" description="Polar residues" evidence="1">
    <location>
        <begin position="1621"/>
        <end position="1630"/>
    </location>
</feature>
<feature type="region of interest" description="Disordered" evidence="1">
    <location>
        <begin position="1348"/>
        <end position="1381"/>
    </location>
</feature>
<feature type="transmembrane region" description="Helical" evidence="2">
    <location>
        <begin position="7"/>
        <end position="24"/>
    </location>
</feature>
<feature type="compositionally biased region" description="Polar residues" evidence="1">
    <location>
        <begin position="322"/>
        <end position="345"/>
    </location>
</feature>
<feature type="compositionally biased region" description="Polar residues" evidence="1">
    <location>
        <begin position="1757"/>
        <end position="1769"/>
    </location>
</feature>
<feature type="region of interest" description="Disordered" evidence="1">
    <location>
        <begin position="800"/>
        <end position="829"/>
    </location>
</feature>
<feature type="compositionally biased region" description="Polar residues" evidence="1">
    <location>
        <begin position="1369"/>
        <end position="1381"/>
    </location>
</feature>
<feature type="compositionally biased region" description="Basic residues" evidence="1">
    <location>
        <begin position="744"/>
        <end position="760"/>
    </location>
</feature>
<feature type="compositionally biased region" description="Polar residues" evidence="1">
    <location>
        <begin position="773"/>
        <end position="785"/>
    </location>
</feature>
<feature type="region of interest" description="Disordered" evidence="1">
    <location>
        <begin position="873"/>
        <end position="957"/>
    </location>
</feature>
<evidence type="ECO:0000256" key="1">
    <source>
        <dbReference type="SAM" id="MobiDB-lite"/>
    </source>
</evidence>
<feature type="compositionally biased region" description="Basic and acidic residues" evidence="1">
    <location>
        <begin position="312"/>
        <end position="321"/>
    </location>
</feature>
<protein>
    <submittedName>
        <fullName evidence="3">Uncharacterized protein</fullName>
    </submittedName>
</protein>
<dbReference type="Proteomes" id="UP001152320">
    <property type="component" value="Chromosome 2"/>
</dbReference>
<feature type="compositionally biased region" description="Basic and acidic residues" evidence="1">
    <location>
        <begin position="816"/>
        <end position="829"/>
    </location>
</feature>
<dbReference type="OrthoDB" id="10693060at2759"/>
<feature type="region of interest" description="Disordered" evidence="1">
    <location>
        <begin position="361"/>
        <end position="645"/>
    </location>
</feature>
<feature type="compositionally biased region" description="Basic and acidic residues" evidence="1">
    <location>
        <begin position="873"/>
        <end position="885"/>
    </location>
</feature>
<organism evidence="3 4">
    <name type="scientific">Holothuria leucospilota</name>
    <name type="common">Black long sea cucumber</name>
    <name type="synonym">Mertensiothuria leucospilota</name>
    <dbReference type="NCBI Taxonomy" id="206669"/>
    <lineage>
        <taxon>Eukaryota</taxon>
        <taxon>Metazoa</taxon>
        <taxon>Echinodermata</taxon>
        <taxon>Eleutherozoa</taxon>
        <taxon>Echinozoa</taxon>
        <taxon>Holothuroidea</taxon>
        <taxon>Aspidochirotacea</taxon>
        <taxon>Aspidochirotida</taxon>
        <taxon>Holothuriidae</taxon>
        <taxon>Holothuria</taxon>
    </lineage>
</organism>
<feature type="region of interest" description="Disordered" evidence="1">
    <location>
        <begin position="52"/>
        <end position="346"/>
    </location>
</feature>
<dbReference type="EMBL" id="JAIZAY010000002">
    <property type="protein sequence ID" value="KAJ8047151.1"/>
    <property type="molecule type" value="Genomic_DNA"/>
</dbReference>
<feature type="compositionally biased region" description="Low complexity" evidence="1">
    <location>
        <begin position="1775"/>
        <end position="1788"/>
    </location>
</feature>
<feature type="compositionally biased region" description="Polar residues" evidence="1">
    <location>
        <begin position="183"/>
        <end position="196"/>
    </location>
</feature>
<feature type="compositionally biased region" description="Polar residues" evidence="1">
    <location>
        <begin position="107"/>
        <end position="119"/>
    </location>
</feature>
<feature type="region of interest" description="Disordered" evidence="1">
    <location>
        <begin position="673"/>
        <end position="787"/>
    </location>
</feature>
<feature type="compositionally biased region" description="Basic and acidic residues" evidence="1">
    <location>
        <begin position="440"/>
        <end position="452"/>
    </location>
</feature>
<accession>A0A9Q1CLK0</accession>
<keyword evidence="2" id="KW-1133">Transmembrane helix</keyword>
<feature type="region of interest" description="Disordered" evidence="1">
    <location>
        <begin position="1748"/>
        <end position="1839"/>
    </location>
</feature>
<feature type="compositionally biased region" description="Basic and acidic residues" evidence="1">
    <location>
        <begin position="499"/>
        <end position="521"/>
    </location>
</feature>
<feature type="compositionally biased region" description="Polar residues" evidence="1">
    <location>
        <begin position="273"/>
        <end position="298"/>
    </location>
</feature>
<feature type="compositionally biased region" description="Polar residues" evidence="1">
    <location>
        <begin position="367"/>
        <end position="381"/>
    </location>
</feature>
<feature type="compositionally biased region" description="Polar residues" evidence="1">
    <location>
        <begin position="1654"/>
        <end position="1665"/>
    </location>
</feature>
<keyword evidence="2" id="KW-0472">Membrane</keyword>
<feature type="compositionally biased region" description="Basic residues" evidence="1">
    <location>
        <begin position="574"/>
        <end position="583"/>
    </location>
</feature>
<feature type="compositionally biased region" description="Basic and acidic residues" evidence="1">
    <location>
        <begin position="696"/>
        <end position="705"/>
    </location>
</feature>
<keyword evidence="2" id="KW-0812">Transmembrane</keyword>
<evidence type="ECO:0000313" key="3">
    <source>
        <dbReference type="EMBL" id="KAJ8047151.1"/>
    </source>
</evidence>
<feature type="compositionally biased region" description="Basic and acidic residues" evidence="1">
    <location>
        <begin position="67"/>
        <end position="80"/>
    </location>
</feature>
<evidence type="ECO:0000313" key="4">
    <source>
        <dbReference type="Proteomes" id="UP001152320"/>
    </source>
</evidence>
<feature type="region of interest" description="Disordered" evidence="1">
    <location>
        <begin position="1851"/>
        <end position="1919"/>
    </location>
</feature>
<feature type="compositionally biased region" description="Low complexity" evidence="1">
    <location>
        <begin position="1901"/>
        <end position="1914"/>
    </location>
</feature>
<feature type="compositionally biased region" description="Basic and acidic residues" evidence="1">
    <location>
        <begin position="2046"/>
        <end position="2062"/>
    </location>
</feature>
<gene>
    <name evidence="3" type="ORF">HOLleu_06067</name>
</gene>
<feature type="compositionally biased region" description="Polar residues" evidence="1">
    <location>
        <begin position="886"/>
        <end position="906"/>
    </location>
</feature>
<feature type="compositionally biased region" description="Polar residues" evidence="1">
    <location>
        <begin position="673"/>
        <end position="689"/>
    </location>
</feature>
<proteinExistence type="predicted"/>
<feature type="compositionally biased region" description="Basic and acidic residues" evidence="1">
    <location>
        <begin position="942"/>
        <end position="951"/>
    </location>
</feature>
<feature type="region of interest" description="Disordered" evidence="1">
    <location>
        <begin position="1617"/>
        <end position="1667"/>
    </location>
</feature>
<comment type="caution">
    <text evidence="3">The sequence shown here is derived from an EMBL/GenBank/DDBJ whole genome shotgun (WGS) entry which is preliminary data.</text>
</comment>
<feature type="compositionally biased region" description="Basic and acidic residues" evidence="1">
    <location>
        <begin position="533"/>
        <end position="548"/>
    </location>
</feature>
<feature type="compositionally biased region" description="Polar residues" evidence="1">
    <location>
        <begin position="203"/>
        <end position="212"/>
    </location>
</feature>
<feature type="compositionally biased region" description="Polar residues" evidence="1">
    <location>
        <begin position="804"/>
        <end position="815"/>
    </location>
</feature>
<feature type="compositionally biased region" description="Basic residues" evidence="1">
    <location>
        <begin position="2031"/>
        <end position="2045"/>
    </location>
</feature>
<evidence type="ECO:0000256" key="2">
    <source>
        <dbReference type="SAM" id="Phobius"/>
    </source>
</evidence>
<feature type="compositionally biased region" description="Basic and acidic residues" evidence="1">
    <location>
        <begin position="382"/>
        <end position="393"/>
    </location>
</feature>
<name>A0A9Q1CLK0_HOLLE</name>
<sequence>MFDLQILILNWCVFSFILYLFFLSESNSSPSVEDDCDFADFAKLTPKQRRMLRAERCKPVTTSGASHKGESKEGTPEERSTGLAAVTTGASSSSDPVEEKSQAGPAQATTKHPGASQTKDQLKTELIQKEQDLENEQKNVPSTSSKIQPKNTSTHKEKGLTSEGKEGGNREESKEGNREESKVQISNGSKNTNTTTPKKEQNKNQSTSQVQEPSCDVAVNESRGKGKDPKKHTCDNAKKQPKEQPVIHDQSPTCEAYASKQGGKLMEPKKPSSDNAMANVPMTSNKDQTKKQSSQIDQGPTRGAVVGKKGSKGKDEKKHLSDSATENVPATSFKEQPMRQASLQHRPTYEAEICKKGCKVMEPKQPSCDNAKNNVPTTSSKEQPKKQLTHKDQGLASEAENAKTGCKEKEPKKHTCANAKKSAPGTSSKEHHQSNSTPQKEQKTHICDDAKKNVSITSGKEQPKKQLPQKDQGHTLDAAAAKKGCNGKEAKKSSSGSARKLDPNATGKEHTENRPTQEDKGPACTAQTGAVRCKWEDTRKPGTCENPEKCVATTSMKKQPKKKQDHCETFAAKNKGKGKMPKKHNVDSIKDIDGPTTSHSKKLKQEPTQKGKGPTCETDAGKKKGKAQGVKSDTEKELTASVTSNQCIAKKVETPSCLPGNSKEVAEHCANSIKASESEWTLVGKNTTNNKKRKVGSSEKYEAGPKKPPTSQTRIVKEKPSKTSAEPSQPKLGDKHQKPDEPPKKKRPTRRAKKKPKGKRTPSDAVTAKKEASPTSIQEQCPTNTKEAHRAVANTWANIVKSKPNFNTPPLQSDSKAPEIQDEQTQKETTLEKCEAETTWNVPVTYKKCIGRKMKTLCVEQDGITASSITAKTLRDSSTDDKQEVKGSSQTPVNETSTNSLITQGKQLKDPSNGVIPKQEWKWPLPPPVNQPTDFPITQGAGRKDSVRPGTEKPSPALHVKQDYEFNLMDSFIPNFPVKLVDERDEEVEETSAEHHNADSPITQEAGMTDCIKPETGRSNSTSLVKQEEILHLMDLVIPNYPVKLVEEREEEVEETSAEHHNDDLPIAQEAGMKDSVGSGGEKPQTVQQGEELHMFDSFIPNYPVKLVEEREEEVEETSAEHHNANSPITQEAGVTDSVRPGTEKSISAPLVKQEEVLHLMDLVIPNFPVKLVEEREEKVQETSAEHHSADLPIAQEAGMKDSCGSGQEKPKNVQQGEELHMFDSFIPNYPVELEEEREEKKKASTEHHNAILPMSQHESCTIIPTETNILMQDKPKDGAKSVSVLITTATQTGEPTTLSRILPAVLEPLDQIRLTDQATCRELLTSTSTQTDEHVPQTVKSLNTAVSVQQEPTDHRLTAKSEGLKSVPETSTQDAPNMGFSQMSALSPAFVPSSTSSAVNPHTTLVKYVQDPTTQAVNSLMSARPGQSDRMLTVNSEVQRSLPVRYAQGMPTTNISQMSAFSPAYSPHAFSPLVQQHGNTFPAVNPPTMVAYIEDPSTLQYGTTYYQNYNYPAPTTGTWHTGYESTLYNAYSTYAPVHQRAVLSPMVEPYMKTTFPVVPLGVAPTTKAALPSFTCITKATALKLRKQQSYITPAVKQVVQKPDQVTSSKAVPTINKRLKTASQAATETPKTAAPLEQQRTNTTPAVKQVVQKPHQTTSSESAPTINAPLETASPAATKTPKAAAPLKQQLTNTTPAVKQVMQKPHQATSSEAAPTINAPLETAAPAATKTPKAAAPLKQQLANTTPAVKQVVQKPHQATSSEAATNINAPLETASPAATKTSKAAAPLKQQVTSSKAATTDAPMEEPSPPATKTPKAAAPLKQQQNNTTPALKQVVLKPDQVTSSKVMLTTRAPPEEASPSATKISKAAAPRKEHQTNGTPAVKQVGQKSHQVKFSKDMSTSSAHLEEASSSANKTPRAASMLNHLQTTNTPVHEQEVHEPGQNIYPMVLNATNTSQEQRTSETSNEQTAVATMVKQSDITCHSLSEVTFSQSVRPKERDPVATPSSSKNVKTSDTNQINFTATGPKNGRSARRRRARGRQRERKRAEAEKRAAEAEKKAATETSEGAVAEQTEEADSSNHHGEVASSSSSEIILNFDDDSEFVIDWEAEAAKPFYNSTEIFPPRVEIPEWAQWDFTQNERLQQLGRENLKK</sequence>